<feature type="chain" id="PRO_5041204793" evidence="1">
    <location>
        <begin position="22"/>
        <end position="70"/>
    </location>
</feature>
<dbReference type="Proteomes" id="UP001176961">
    <property type="component" value="Unassembled WGS sequence"/>
</dbReference>
<evidence type="ECO:0000313" key="2">
    <source>
        <dbReference type="EMBL" id="CAJ0595877.1"/>
    </source>
</evidence>
<accession>A0AA36GPE1</accession>
<evidence type="ECO:0000313" key="3">
    <source>
        <dbReference type="Proteomes" id="UP001176961"/>
    </source>
</evidence>
<name>A0AA36GPE1_CYLNA</name>
<gene>
    <name evidence="2" type="ORF">CYNAS_LOCUS7860</name>
</gene>
<sequence>MKIFCIIMLVILMITVQVADAKRRTKPPTTTTTTTSKPWYKKALDWLTEEMPTTKRSRWNPCGRSASFPC</sequence>
<dbReference type="AlphaFoldDB" id="A0AA36GPE1"/>
<evidence type="ECO:0000256" key="1">
    <source>
        <dbReference type="SAM" id="SignalP"/>
    </source>
</evidence>
<proteinExistence type="predicted"/>
<feature type="signal peptide" evidence="1">
    <location>
        <begin position="1"/>
        <end position="21"/>
    </location>
</feature>
<keyword evidence="1" id="KW-0732">Signal</keyword>
<organism evidence="2 3">
    <name type="scientific">Cylicocyclus nassatus</name>
    <name type="common">Nematode worm</name>
    <dbReference type="NCBI Taxonomy" id="53992"/>
    <lineage>
        <taxon>Eukaryota</taxon>
        <taxon>Metazoa</taxon>
        <taxon>Ecdysozoa</taxon>
        <taxon>Nematoda</taxon>
        <taxon>Chromadorea</taxon>
        <taxon>Rhabditida</taxon>
        <taxon>Rhabditina</taxon>
        <taxon>Rhabditomorpha</taxon>
        <taxon>Strongyloidea</taxon>
        <taxon>Strongylidae</taxon>
        <taxon>Cylicocyclus</taxon>
    </lineage>
</organism>
<comment type="caution">
    <text evidence="2">The sequence shown here is derived from an EMBL/GenBank/DDBJ whole genome shotgun (WGS) entry which is preliminary data.</text>
</comment>
<keyword evidence="3" id="KW-1185">Reference proteome</keyword>
<reference evidence="2" key="1">
    <citation type="submission" date="2023-07" db="EMBL/GenBank/DDBJ databases">
        <authorList>
            <consortium name="CYATHOMIX"/>
        </authorList>
    </citation>
    <scope>NUCLEOTIDE SEQUENCE</scope>
    <source>
        <strain evidence="2">N/A</strain>
    </source>
</reference>
<protein>
    <submittedName>
        <fullName evidence="2">Uncharacterized protein</fullName>
    </submittedName>
</protein>
<dbReference type="EMBL" id="CATQJL010000112">
    <property type="protein sequence ID" value="CAJ0595877.1"/>
    <property type="molecule type" value="Genomic_DNA"/>
</dbReference>